<gene>
    <name evidence="1" type="ORF">CARN4_2458</name>
</gene>
<dbReference type="Gene3D" id="2.130.10.10">
    <property type="entry name" value="YVTN repeat-like/Quinoprotein amine dehydrogenase"/>
    <property type="match status" value="1"/>
</dbReference>
<dbReference type="SUPFAM" id="SSF50998">
    <property type="entry name" value="Quinoprotein alcohol dehydrogenase-like"/>
    <property type="match status" value="1"/>
</dbReference>
<dbReference type="EMBL" id="CABO01000039">
    <property type="protein sequence ID" value="CBI02610.1"/>
    <property type="molecule type" value="Genomic_DNA"/>
</dbReference>
<accession>E6Q5Y9</accession>
<protein>
    <submittedName>
        <fullName evidence="1">Uncharacterized protein</fullName>
    </submittedName>
</protein>
<evidence type="ECO:0000313" key="1">
    <source>
        <dbReference type="EMBL" id="CBI02610.1"/>
    </source>
</evidence>
<name>E6Q5Y9_9ZZZZ</name>
<reference evidence="1" key="1">
    <citation type="submission" date="2009-10" db="EMBL/GenBank/DDBJ databases">
        <title>Diversity of trophic interactions inside an arsenic-rich microbial ecosystem.</title>
        <authorList>
            <person name="Bertin P.N."/>
            <person name="Heinrich-Salmeron A."/>
            <person name="Pelletier E."/>
            <person name="Goulhen-Chollet F."/>
            <person name="Arsene-Ploetze F."/>
            <person name="Gallien S."/>
            <person name="Calteau A."/>
            <person name="Vallenet D."/>
            <person name="Casiot C."/>
            <person name="Chane-Woon-Ming B."/>
            <person name="Giloteaux L."/>
            <person name="Barakat M."/>
            <person name="Bonnefoy V."/>
            <person name="Bruneel O."/>
            <person name="Chandler M."/>
            <person name="Cleiss J."/>
            <person name="Duran R."/>
            <person name="Elbaz-Poulichet F."/>
            <person name="Fonknechten N."/>
            <person name="Lauga B."/>
            <person name="Mornico D."/>
            <person name="Ortet P."/>
            <person name="Schaeffer C."/>
            <person name="Siguier P."/>
            <person name="Alexander Thil Smith A."/>
            <person name="Van Dorsselaer A."/>
            <person name="Weissenbach J."/>
            <person name="Medigue C."/>
            <person name="Le Paslier D."/>
        </authorList>
    </citation>
    <scope>NUCLEOTIDE SEQUENCE</scope>
</reference>
<dbReference type="AlphaFoldDB" id="E6Q5Y9"/>
<dbReference type="InterPro" id="IPR015943">
    <property type="entry name" value="WD40/YVTN_repeat-like_dom_sf"/>
</dbReference>
<proteinExistence type="predicted"/>
<comment type="caution">
    <text evidence="1">The sequence shown here is derived from an EMBL/GenBank/DDBJ whole genome shotgun (WGS) entry which is preliminary data.</text>
</comment>
<organism evidence="1">
    <name type="scientific">mine drainage metagenome</name>
    <dbReference type="NCBI Taxonomy" id="410659"/>
    <lineage>
        <taxon>unclassified sequences</taxon>
        <taxon>metagenomes</taxon>
        <taxon>ecological metagenomes</taxon>
    </lineage>
</organism>
<dbReference type="InterPro" id="IPR011047">
    <property type="entry name" value="Quinoprotein_ADH-like_sf"/>
</dbReference>
<sequence length="139" mass="14977">MAINSQSGAIDWVWNGPSGPYNAIGSQERQIAGVVKNGVLYQPVPTLPGIVAFDGDNGRVLWRFRTWAPVKMSPVVVDKHLIFGDTGGILYSVSTQGTLTHTMTFLKPFFSSAPIVSGTSMIIANDRSIYSIPLGPLLK</sequence>